<sequence length="273" mass="30578">MKKYFVIVWLSFFAACGKGGDSKEPVVDPPKKDIVVKTMTYNIYGARSGGIPDLKVIAEVIKKADPDLVALQEVDKNSDRNKHNGDIAKALGELTGMDYYFAKAIDIAGGEYGDAVLSKLPVKEKKAFNLEVDPALGGERRSVARILVEKEGKQFYFMSTHFDHLGDERNRIKQANDFNALCKTFGKPMIVGSDFNALPTSNTMNILRSYFTFGCLNGNCSQFTFPTPTPNRTIDYLIYQPIDAFTPQMYSVFTWADKESDHYPVLANFKINF</sequence>
<dbReference type="AlphaFoldDB" id="A0A6N8KUP4"/>
<accession>A0A6N8KUP4</accession>
<keyword evidence="3" id="KW-1185">Reference proteome</keyword>
<proteinExistence type="predicted"/>
<keyword evidence="2" id="KW-0378">Hydrolase</keyword>
<dbReference type="OrthoDB" id="5447300at2"/>
<evidence type="ECO:0000313" key="3">
    <source>
        <dbReference type="Proteomes" id="UP000435036"/>
    </source>
</evidence>
<dbReference type="EMBL" id="WSQA01000001">
    <property type="protein sequence ID" value="MVZ60796.1"/>
    <property type="molecule type" value="Genomic_DNA"/>
</dbReference>
<keyword evidence="2" id="KW-0255">Endonuclease</keyword>
<dbReference type="PANTHER" id="PTHR14859">
    <property type="entry name" value="CALCOFLUOR WHITE HYPERSENSITIVE PROTEIN PRECURSOR"/>
    <property type="match status" value="1"/>
</dbReference>
<dbReference type="GO" id="GO:0006506">
    <property type="term" value="P:GPI anchor biosynthetic process"/>
    <property type="evidence" value="ECO:0007669"/>
    <property type="project" value="TreeGrafter"/>
</dbReference>
<dbReference type="Gene3D" id="3.60.10.10">
    <property type="entry name" value="Endonuclease/exonuclease/phosphatase"/>
    <property type="match status" value="1"/>
</dbReference>
<name>A0A6N8KUP4_9SPHI</name>
<dbReference type="Pfam" id="PF03372">
    <property type="entry name" value="Exo_endo_phos"/>
    <property type="match status" value="1"/>
</dbReference>
<dbReference type="PANTHER" id="PTHR14859:SF15">
    <property type="entry name" value="ENDONUCLEASE_EXONUCLEASE_PHOSPHATASE DOMAIN-CONTAINING PROTEIN"/>
    <property type="match status" value="1"/>
</dbReference>
<feature type="domain" description="Endonuclease/exonuclease/phosphatase" evidence="1">
    <location>
        <begin position="39"/>
        <end position="262"/>
    </location>
</feature>
<dbReference type="InterPro" id="IPR005135">
    <property type="entry name" value="Endo/exonuclease/phosphatase"/>
</dbReference>
<keyword evidence="2" id="KW-0540">Nuclease</keyword>
<dbReference type="RefSeq" id="WP_160367420.1">
    <property type="nucleotide sequence ID" value="NZ_WSQA01000001.1"/>
</dbReference>
<dbReference type="SUPFAM" id="SSF56219">
    <property type="entry name" value="DNase I-like"/>
    <property type="match status" value="1"/>
</dbReference>
<dbReference type="PROSITE" id="PS51257">
    <property type="entry name" value="PROKAR_LIPOPROTEIN"/>
    <property type="match status" value="1"/>
</dbReference>
<dbReference type="InterPro" id="IPR036691">
    <property type="entry name" value="Endo/exonu/phosph_ase_sf"/>
</dbReference>
<dbReference type="Proteomes" id="UP000435036">
    <property type="component" value="Unassembled WGS sequence"/>
</dbReference>
<evidence type="ECO:0000313" key="2">
    <source>
        <dbReference type="EMBL" id="MVZ60796.1"/>
    </source>
</evidence>
<comment type="caution">
    <text evidence="2">The sequence shown here is derived from an EMBL/GenBank/DDBJ whole genome shotgun (WGS) entry which is preliminary data.</text>
</comment>
<dbReference type="GO" id="GO:0016020">
    <property type="term" value="C:membrane"/>
    <property type="evidence" value="ECO:0007669"/>
    <property type="project" value="GOC"/>
</dbReference>
<dbReference type="InterPro" id="IPR051916">
    <property type="entry name" value="GPI-anchor_lipid_remodeler"/>
</dbReference>
<protein>
    <submittedName>
        <fullName evidence="2">Endonuclease</fullName>
    </submittedName>
</protein>
<organism evidence="2 3">
    <name type="scientific">Sphingobacterium humi</name>
    <dbReference type="NCBI Taxonomy" id="1796905"/>
    <lineage>
        <taxon>Bacteria</taxon>
        <taxon>Pseudomonadati</taxon>
        <taxon>Bacteroidota</taxon>
        <taxon>Sphingobacteriia</taxon>
        <taxon>Sphingobacteriales</taxon>
        <taxon>Sphingobacteriaceae</taxon>
        <taxon>Sphingobacterium</taxon>
    </lineage>
</organism>
<evidence type="ECO:0000259" key="1">
    <source>
        <dbReference type="Pfam" id="PF03372"/>
    </source>
</evidence>
<reference evidence="2 3" key="1">
    <citation type="submission" date="2019-12" db="EMBL/GenBank/DDBJ databases">
        <authorList>
            <person name="Dong K."/>
        </authorList>
    </citation>
    <scope>NUCLEOTIDE SEQUENCE [LARGE SCALE GENOMIC DNA]</scope>
    <source>
        <strain evidence="2 3">JCM 31225</strain>
    </source>
</reference>
<dbReference type="GO" id="GO:0004519">
    <property type="term" value="F:endonuclease activity"/>
    <property type="evidence" value="ECO:0007669"/>
    <property type="project" value="UniProtKB-KW"/>
</dbReference>
<gene>
    <name evidence="2" type="ORF">GQF63_02045</name>
</gene>